<name>D3F4Q6_CONWI</name>
<dbReference type="EMBL" id="CP001854">
    <property type="protein sequence ID" value="ADB52513.1"/>
    <property type="molecule type" value="Genomic_DNA"/>
</dbReference>
<evidence type="ECO:0000259" key="5">
    <source>
        <dbReference type="Pfam" id="PF02776"/>
    </source>
</evidence>
<reference evidence="7" key="2">
    <citation type="submission" date="2010-01" db="EMBL/GenBank/DDBJ databases">
        <title>The complete genome of Conexibacter woesei DSM 14684.</title>
        <authorList>
            <consortium name="US DOE Joint Genome Institute (JGI-PGF)"/>
            <person name="Lucas S."/>
            <person name="Copeland A."/>
            <person name="Lapidus A."/>
            <person name="Glavina del Rio T."/>
            <person name="Dalin E."/>
            <person name="Tice H."/>
            <person name="Bruce D."/>
            <person name="Goodwin L."/>
            <person name="Pitluck S."/>
            <person name="Kyrpides N."/>
            <person name="Mavromatis K."/>
            <person name="Ivanova N."/>
            <person name="Mikhailova N."/>
            <person name="Chertkov O."/>
            <person name="Brettin T."/>
            <person name="Detter J.C."/>
            <person name="Han C."/>
            <person name="Larimer F."/>
            <person name="Land M."/>
            <person name="Hauser L."/>
            <person name="Markowitz V."/>
            <person name="Cheng J.-F."/>
            <person name="Hugenholtz P."/>
            <person name="Woyke T."/>
            <person name="Wu D."/>
            <person name="Pukall R."/>
            <person name="Steenblock K."/>
            <person name="Schneider S."/>
            <person name="Klenk H.-P."/>
            <person name="Eisen J.A."/>
        </authorList>
    </citation>
    <scope>NUCLEOTIDE SEQUENCE [LARGE SCALE GENOMIC DNA]</scope>
    <source>
        <strain evidence="7">DSM 14684 / CIP 108061 / JCM 11494 / NBRC 100937 / ID131577</strain>
    </source>
</reference>
<dbReference type="GO" id="GO:0003984">
    <property type="term" value="F:acetolactate synthase activity"/>
    <property type="evidence" value="ECO:0007669"/>
    <property type="project" value="TreeGrafter"/>
</dbReference>
<evidence type="ECO:0000256" key="1">
    <source>
        <dbReference type="ARBA" id="ARBA00007812"/>
    </source>
</evidence>
<accession>D3F4Q6</accession>
<dbReference type="Pfam" id="PF02775">
    <property type="entry name" value="TPP_enzyme_C"/>
    <property type="match status" value="1"/>
</dbReference>
<dbReference type="InterPro" id="IPR045229">
    <property type="entry name" value="TPP_enz"/>
</dbReference>
<dbReference type="GO" id="GO:0005948">
    <property type="term" value="C:acetolactate synthase complex"/>
    <property type="evidence" value="ECO:0007669"/>
    <property type="project" value="TreeGrafter"/>
</dbReference>
<gene>
    <name evidence="6" type="ordered locus">Cwoe_4098</name>
</gene>
<feature type="domain" description="Thiamine pyrophosphate enzyme N-terminal TPP-binding" evidence="5">
    <location>
        <begin position="7"/>
        <end position="109"/>
    </location>
</feature>
<dbReference type="Gene3D" id="3.40.50.970">
    <property type="match status" value="2"/>
</dbReference>
<keyword evidence="2" id="KW-0786">Thiamine pyrophosphate</keyword>
<dbReference type="eggNOG" id="COG0028">
    <property type="taxonomic scope" value="Bacteria"/>
</dbReference>
<sequence length="595" mass="62955">MTTPRYGSDVVVEFLRAAGIDHVVLNPGATFRALHDSLAVADAPELIVALHEEIAVALAHGYAKSAGRPMAVFVHDQVGLQHATMALFNAYVDAVPMLVIGGSGPRDVARRRPWIDWIHSGSPESAVIRDVVKWDDEPASVEAIPLSLERAWRIATTPPMGPVYVALDILLQEADASHMPVPSAPRHRPPPVTAPRAVVAELAAALAAASDPVLLVDRGTPGCAAALVALAERTGAAVVDLGGRSFPAEHPADRTSAAADVLGAADLVLAIELRDVTWGLTTVDLKDRSTRSLLAPGTRVVAIGLTELRHRGFVQFEALAGDVEPIVAEPATLLGELVEELEARAADVAAANAAAGGAGADAARIAPPAAARERAERHAAAHAAERAGHRERAASQAAERPIAPAHLAAVLGDVLGEDGWQLANGLLGGWPRRLWPLRDETTYLGRSGGEGLGYGLPASIGAALAQRDNDDLLVLDVQSDGDMMYTPQALWTAAHHRLPLLIVVHNNRTYGRDETHQLEIAHARGRPIEVPPEGIRIEQPHIDFASLARAQGVEAIGPVEDPAALDGVLEDAARRVRDERRPLLVDVICSRDLSR</sequence>
<dbReference type="GO" id="GO:0050660">
    <property type="term" value="F:flavin adenine dinucleotide binding"/>
    <property type="evidence" value="ECO:0007669"/>
    <property type="project" value="TreeGrafter"/>
</dbReference>
<dbReference type="PANTHER" id="PTHR18968:SF13">
    <property type="entry name" value="ACETOLACTATE SYNTHASE CATALYTIC SUBUNIT, MITOCHONDRIAL"/>
    <property type="match status" value="1"/>
</dbReference>
<dbReference type="InterPro" id="IPR011766">
    <property type="entry name" value="TPP_enzyme_TPP-bd"/>
</dbReference>
<dbReference type="InterPro" id="IPR029061">
    <property type="entry name" value="THDP-binding"/>
</dbReference>
<protein>
    <submittedName>
        <fullName evidence="6">Thiamine pyrophosphate protein domain protein TPP-binding protein</fullName>
    </submittedName>
</protein>
<dbReference type="STRING" id="469383.Cwoe_4098"/>
<dbReference type="RefSeq" id="WP_012935564.1">
    <property type="nucleotide sequence ID" value="NC_013739.1"/>
</dbReference>
<evidence type="ECO:0000259" key="4">
    <source>
        <dbReference type="Pfam" id="PF02775"/>
    </source>
</evidence>
<organism evidence="6 7">
    <name type="scientific">Conexibacter woesei (strain DSM 14684 / CCUG 47730 / CIP 108061 / JCM 11494 / NBRC 100937 / ID131577)</name>
    <dbReference type="NCBI Taxonomy" id="469383"/>
    <lineage>
        <taxon>Bacteria</taxon>
        <taxon>Bacillati</taxon>
        <taxon>Actinomycetota</taxon>
        <taxon>Thermoleophilia</taxon>
        <taxon>Solirubrobacterales</taxon>
        <taxon>Conexibacteraceae</taxon>
        <taxon>Conexibacter</taxon>
    </lineage>
</organism>
<dbReference type="Proteomes" id="UP000008229">
    <property type="component" value="Chromosome"/>
</dbReference>
<proteinExistence type="inferred from homology"/>
<evidence type="ECO:0000313" key="7">
    <source>
        <dbReference type="Proteomes" id="UP000008229"/>
    </source>
</evidence>
<dbReference type="GO" id="GO:0009099">
    <property type="term" value="P:L-valine biosynthetic process"/>
    <property type="evidence" value="ECO:0007669"/>
    <property type="project" value="TreeGrafter"/>
</dbReference>
<dbReference type="GO" id="GO:0009097">
    <property type="term" value="P:isoleucine biosynthetic process"/>
    <property type="evidence" value="ECO:0007669"/>
    <property type="project" value="TreeGrafter"/>
</dbReference>
<keyword evidence="7" id="KW-1185">Reference proteome</keyword>
<dbReference type="Gene3D" id="3.40.50.1220">
    <property type="entry name" value="TPP-binding domain"/>
    <property type="match status" value="1"/>
</dbReference>
<reference evidence="6 7" key="1">
    <citation type="journal article" date="2010" name="Stand. Genomic Sci.">
        <title>Complete genome sequence of Conexibacter woesei type strain (ID131577).</title>
        <authorList>
            <person name="Pukall R."/>
            <person name="Lapidus A."/>
            <person name="Glavina Del Rio T."/>
            <person name="Copeland A."/>
            <person name="Tice H."/>
            <person name="Cheng J.-F."/>
            <person name="Lucas S."/>
            <person name="Chen F."/>
            <person name="Nolan M."/>
            <person name="Bruce D."/>
            <person name="Goodwin L."/>
            <person name="Pitluck S."/>
            <person name="Mavromatis K."/>
            <person name="Ivanova N."/>
            <person name="Ovchinnikova G."/>
            <person name="Pati A."/>
            <person name="Chen A."/>
            <person name="Palaniappan K."/>
            <person name="Land M."/>
            <person name="Hauser L."/>
            <person name="Chang Y.-J."/>
            <person name="Jeffries C.D."/>
            <person name="Chain P."/>
            <person name="Meincke L."/>
            <person name="Sims D."/>
            <person name="Brettin T."/>
            <person name="Detter J.C."/>
            <person name="Rohde M."/>
            <person name="Goeker M."/>
            <person name="Bristow J."/>
            <person name="Eisen J.A."/>
            <person name="Markowitz V."/>
            <person name="Kyrpides N.C."/>
            <person name="Klenk H.-P."/>
            <person name="Hugenholtz P."/>
        </authorList>
    </citation>
    <scope>NUCLEOTIDE SEQUENCE [LARGE SCALE GENOMIC DNA]</scope>
    <source>
        <strain evidence="7">DSM 14684 / CIP 108061 / JCM 11494 / NBRC 100937 / ID131577</strain>
    </source>
</reference>
<dbReference type="GO" id="GO:0030976">
    <property type="term" value="F:thiamine pyrophosphate binding"/>
    <property type="evidence" value="ECO:0007669"/>
    <property type="project" value="InterPro"/>
</dbReference>
<dbReference type="HOGENOM" id="CLU_013748_4_0_11"/>
<evidence type="ECO:0000256" key="2">
    <source>
        <dbReference type="ARBA" id="ARBA00023052"/>
    </source>
</evidence>
<evidence type="ECO:0000313" key="6">
    <source>
        <dbReference type="EMBL" id="ADB52513.1"/>
    </source>
</evidence>
<dbReference type="KEGG" id="cwo:Cwoe_4098"/>
<dbReference type="SUPFAM" id="SSF52467">
    <property type="entry name" value="DHS-like NAD/FAD-binding domain"/>
    <property type="match status" value="1"/>
</dbReference>
<comment type="similarity">
    <text evidence="1">Belongs to the TPP enzyme family.</text>
</comment>
<dbReference type="CDD" id="cd02002">
    <property type="entry name" value="TPP_BFDC"/>
    <property type="match status" value="1"/>
</dbReference>
<dbReference type="CDD" id="cd07035">
    <property type="entry name" value="TPP_PYR_POX_like"/>
    <property type="match status" value="1"/>
</dbReference>
<dbReference type="GO" id="GO:0000287">
    <property type="term" value="F:magnesium ion binding"/>
    <property type="evidence" value="ECO:0007669"/>
    <property type="project" value="UniProtKB-ARBA"/>
</dbReference>
<dbReference type="SUPFAM" id="SSF52518">
    <property type="entry name" value="Thiamin diphosphate-binding fold (THDP-binding)"/>
    <property type="match status" value="2"/>
</dbReference>
<feature type="region of interest" description="Disordered" evidence="3">
    <location>
        <begin position="369"/>
        <end position="396"/>
    </location>
</feature>
<dbReference type="OrthoDB" id="2443624at2"/>
<dbReference type="Pfam" id="PF02776">
    <property type="entry name" value="TPP_enzyme_N"/>
    <property type="match status" value="1"/>
</dbReference>
<feature type="compositionally biased region" description="Basic and acidic residues" evidence="3">
    <location>
        <begin position="371"/>
        <end position="393"/>
    </location>
</feature>
<dbReference type="PANTHER" id="PTHR18968">
    <property type="entry name" value="THIAMINE PYROPHOSPHATE ENZYMES"/>
    <property type="match status" value="1"/>
</dbReference>
<dbReference type="InterPro" id="IPR012001">
    <property type="entry name" value="Thiamin_PyroP_enz_TPP-bd_dom"/>
</dbReference>
<dbReference type="InterPro" id="IPR029035">
    <property type="entry name" value="DHS-like_NAD/FAD-binding_dom"/>
</dbReference>
<feature type="domain" description="Thiamine pyrophosphate enzyme TPP-binding" evidence="4">
    <location>
        <begin position="425"/>
        <end position="587"/>
    </location>
</feature>
<dbReference type="AlphaFoldDB" id="D3F4Q6"/>
<evidence type="ECO:0000256" key="3">
    <source>
        <dbReference type="SAM" id="MobiDB-lite"/>
    </source>
</evidence>